<organism evidence="2 3">
    <name type="scientific">Marinicella sediminis</name>
    <dbReference type="NCBI Taxonomy" id="1792834"/>
    <lineage>
        <taxon>Bacteria</taxon>
        <taxon>Pseudomonadati</taxon>
        <taxon>Pseudomonadota</taxon>
        <taxon>Gammaproteobacteria</taxon>
        <taxon>Lysobacterales</taxon>
        <taxon>Marinicellaceae</taxon>
        <taxon>Marinicella</taxon>
    </lineage>
</organism>
<keyword evidence="3" id="KW-1185">Reference proteome</keyword>
<reference evidence="3" key="1">
    <citation type="journal article" date="2019" name="Int. J. Syst. Evol. Microbiol.">
        <title>The Global Catalogue of Microorganisms (GCM) 10K type strain sequencing project: providing services to taxonomists for standard genome sequencing and annotation.</title>
        <authorList>
            <consortium name="The Broad Institute Genomics Platform"/>
            <consortium name="The Broad Institute Genome Sequencing Center for Infectious Disease"/>
            <person name="Wu L."/>
            <person name="Ma J."/>
        </authorList>
    </citation>
    <scope>NUCLEOTIDE SEQUENCE [LARGE SCALE GENOMIC DNA]</scope>
    <source>
        <strain evidence="3">KCTC 42953</strain>
    </source>
</reference>
<dbReference type="EMBL" id="JBHRTS010000011">
    <property type="protein sequence ID" value="MFC3195911.1"/>
    <property type="molecule type" value="Genomic_DNA"/>
</dbReference>
<dbReference type="Gene3D" id="2.60.120.330">
    <property type="entry name" value="B-lactam Antibiotic, Isopenicillin N Synthase, Chain"/>
    <property type="match status" value="1"/>
</dbReference>
<feature type="domain" description="Aspartyl/asparaginy/proline hydroxylase" evidence="1">
    <location>
        <begin position="105"/>
        <end position="187"/>
    </location>
</feature>
<sequence length="225" mass="25511">MNFGGNFKHLCDADVSPVIQLVEHLTSKHWSLDVTRQQRYDVHEHTETINLVHDPDFRHMNPTKHPALDVFGPIIQPILSYIAQYYEQQAANQSLISQYGLGYFIRANIIKLKAGGIIEAHQDKNFSLAHSHRIHIPIITHEDVDFTVGDETVHIPVGEVVEINNRRMHSVHNNSPVDRVHLIVDFVIPGEPCCCADKTHPGELCTPQACMATDRLQVPCYCFPQ</sequence>
<proteinExistence type="predicted"/>
<evidence type="ECO:0000259" key="1">
    <source>
        <dbReference type="Pfam" id="PF05118"/>
    </source>
</evidence>
<dbReference type="SUPFAM" id="SSF51197">
    <property type="entry name" value="Clavaminate synthase-like"/>
    <property type="match status" value="1"/>
</dbReference>
<accession>A0ABV7JGT3</accession>
<protein>
    <submittedName>
        <fullName evidence="2">Aspartyl/asparaginyl beta-hydroxylase domain-containing protein</fullName>
    </submittedName>
</protein>
<evidence type="ECO:0000313" key="3">
    <source>
        <dbReference type="Proteomes" id="UP001595533"/>
    </source>
</evidence>
<evidence type="ECO:0000313" key="2">
    <source>
        <dbReference type="EMBL" id="MFC3195911.1"/>
    </source>
</evidence>
<comment type="caution">
    <text evidence="2">The sequence shown here is derived from an EMBL/GenBank/DDBJ whole genome shotgun (WGS) entry which is preliminary data.</text>
</comment>
<name>A0ABV7JGT3_9GAMM</name>
<dbReference type="Proteomes" id="UP001595533">
    <property type="component" value="Unassembled WGS sequence"/>
</dbReference>
<gene>
    <name evidence="2" type="ORF">ACFODZ_16775</name>
</gene>
<dbReference type="RefSeq" id="WP_077412742.1">
    <property type="nucleotide sequence ID" value="NZ_JBHRTS010000011.1"/>
</dbReference>
<dbReference type="InterPro" id="IPR027443">
    <property type="entry name" value="IPNS-like_sf"/>
</dbReference>
<dbReference type="InterPro" id="IPR007803">
    <property type="entry name" value="Asp/Arg/Pro-Hydrxlase"/>
</dbReference>
<dbReference type="Pfam" id="PF05118">
    <property type="entry name" value="Asp_Arg_Hydrox"/>
    <property type="match status" value="1"/>
</dbReference>